<dbReference type="InterPro" id="IPR001789">
    <property type="entry name" value="Sig_transdc_resp-reg_receiver"/>
</dbReference>
<dbReference type="InterPro" id="IPR005467">
    <property type="entry name" value="His_kinase_dom"/>
</dbReference>
<dbReference type="Proteomes" id="UP000188879">
    <property type="component" value="Unassembled WGS sequence"/>
</dbReference>
<dbReference type="NCBIfam" id="TIGR00229">
    <property type="entry name" value="sensory_box"/>
    <property type="match status" value="1"/>
</dbReference>
<feature type="domain" description="PAS" evidence="10">
    <location>
        <begin position="41"/>
        <end position="107"/>
    </location>
</feature>
<dbReference type="Pfam" id="PF00512">
    <property type="entry name" value="HisKA"/>
    <property type="match status" value="1"/>
</dbReference>
<reference evidence="12 13" key="1">
    <citation type="submission" date="2016-10" db="EMBL/GenBank/DDBJ databases">
        <title>Draft Genome sequence of Roseomonas sp. strain M3.</title>
        <authorList>
            <person name="Subhash Y."/>
            <person name="Lee S."/>
        </authorList>
    </citation>
    <scope>NUCLEOTIDE SEQUENCE [LARGE SCALE GENOMIC DNA]</scope>
    <source>
        <strain evidence="12 13">M3</strain>
    </source>
</reference>
<dbReference type="Gene3D" id="1.10.287.130">
    <property type="match status" value="1"/>
</dbReference>
<comment type="catalytic activity">
    <reaction evidence="1">
        <text>ATP + protein L-histidine = ADP + protein N-phospho-L-histidine.</text>
        <dbReference type="EC" id="2.7.13.3"/>
    </reaction>
</comment>
<dbReference type="SUPFAM" id="SSF55781">
    <property type="entry name" value="GAF domain-like"/>
    <property type="match status" value="1"/>
</dbReference>
<dbReference type="OrthoDB" id="7284568at2"/>
<keyword evidence="4" id="KW-0808">Transferase</keyword>
<dbReference type="CDD" id="cd00130">
    <property type="entry name" value="PAS"/>
    <property type="match status" value="2"/>
</dbReference>
<evidence type="ECO:0000256" key="1">
    <source>
        <dbReference type="ARBA" id="ARBA00000085"/>
    </source>
</evidence>
<protein>
    <recommendedName>
        <fullName evidence="2">histidine kinase</fullName>
        <ecNumber evidence="2">2.7.13.3</ecNumber>
    </recommendedName>
</protein>
<name>A0A1V2GYF0_9PROT</name>
<dbReference type="SMART" id="SM00448">
    <property type="entry name" value="REC"/>
    <property type="match status" value="1"/>
</dbReference>
<dbReference type="GO" id="GO:0000155">
    <property type="term" value="F:phosphorelay sensor kinase activity"/>
    <property type="evidence" value="ECO:0007669"/>
    <property type="project" value="InterPro"/>
</dbReference>
<dbReference type="SUPFAM" id="SSF55874">
    <property type="entry name" value="ATPase domain of HSP90 chaperone/DNA topoisomerase II/histidine kinase"/>
    <property type="match status" value="1"/>
</dbReference>
<dbReference type="SUPFAM" id="SSF52172">
    <property type="entry name" value="CheY-like"/>
    <property type="match status" value="1"/>
</dbReference>
<dbReference type="Pfam" id="PF13188">
    <property type="entry name" value="PAS_8"/>
    <property type="match status" value="2"/>
</dbReference>
<dbReference type="InterPro" id="IPR000700">
    <property type="entry name" value="PAS-assoc_C"/>
</dbReference>
<dbReference type="Pfam" id="PF02518">
    <property type="entry name" value="HATPase_c"/>
    <property type="match status" value="1"/>
</dbReference>
<dbReference type="CDD" id="cd18161">
    <property type="entry name" value="REC_hyHK_blue-like"/>
    <property type="match status" value="1"/>
</dbReference>
<dbReference type="SMART" id="SM00091">
    <property type="entry name" value="PAS"/>
    <property type="match status" value="4"/>
</dbReference>
<feature type="modified residue" description="4-aspartylphosphate" evidence="6">
    <location>
        <position position="1039"/>
    </location>
</feature>
<evidence type="ECO:0000259" key="9">
    <source>
        <dbReference type="PROSITE" id="PS50110"/>
    </source>
</evidence>
<feature type="coiled-coil region" evidence="7">
    <location>
        <begin position="560"/>
        <end position="593"/>
    </location>
</feature>
<dbReference type="EMBL" id="MLCO01000202">
    <property type="protein sequence ID" value="ONG50130.1"/>
    <property type="molecule type" value="Genomic_DNA"/>
</dbReference>
<dbReference type="SMART" id="SM00388">
    <property type="entry name" value="HisKA"/>
    <property type="match status" value="1"/>
</dbReference>
<dbReference type="Gene3D" id="3.40.50.2300">
    <property type="match status" value="1"/>
</dbReference>
<dbReference type="PROSITE" id="PS50109">
    <property type="entry name" value="HIS_KIN"/>
    <property type="match status" value="1"/>
</dbReference>
<dbReference type="Gene3D" id="2.10.70.100">
    <property type="match status" value="1"/>
</dbReference>
<dbReference type="PANTHER" id="PTHR43065">
    <property type="entry name" value="SENSOR HISTIDINE KINASE"/>
    <property type="match status" value="1"/>
</dbReference>
<dbReference type="RefSeq" id="WP_076958944.1">
    <property type="nucleotide sequence ID" value="NZ_MLCO01000202.1"/>
</dbReference>
<feature type="domain" description="PAC" evidence="11">
    <location>
        <begin position="679"/>
        <end position="731"/>
    </location>
</feature>
<dbReference type="InterPro" id="IPR036097">
    <property type="entry name" value="HisK_dim/P_sf"/>
</dbReference>
<evidence type="ECO:0000259" key="8">
    <source>
        <dbReference type="PROSITE" id="PS50109"/>
    </source>
</evidence>
<keyword evidence="7" id="KW-0175">Coiled coil</keyword>
<evidence type="ECO:0000259" key="10">
    <source>
        <dbReference type="PROSITE" id="PS50112"/>
    </source>
</evidence>
<evidence type="ECO:0000256" key="6">
    <source>
        <dbReference type="PROSITE-ProRule" id="PRU00169"/>
    </source>
</evidence>
<dbReference type="SMART" id="SM00065">
    <property type="entry name" value="GAF"/>
    <property type="match status" value="1"/>
</dbReference>
<feature type="domain" description="Response regulatory" evidence="9">
    <location>
        <begin position="989"/>
        <end position="1105"/>
    </location>
</feature>
<dbReference type="EC" id="2.7.13.3" evidence="2"/>
<dbReference type="InterPro" id="IPR003018">
    <property type="entry name" value="GAF"/>
</dbReference>
<evidence type="ECO:0000256" key="5">
    <source>
        <dbReference type="ARBA" id="ARBA00022777"/>
    </source>
</evidence>
<keyword evidence="3 6" id="KW-0597">Phosphoprotein</keyword>
<proteinExistence type="predicted"/>
<dbReference type="Pfam" id="PF13426">
    <property type="entry name" value="PAS_9"/>
    <property type="match status" value="1"/>
</dbReference>
<dbReference type="InterPro" id="IPR011006">
    <property type="entry name" value="CheY-like_superfamily"/>
</dbReference>
<dbReference type="CDD" id="cd00082">
    <property type="entry name" value="HisKA"/>
    <property type="match status" value="1"/>
</dbReference>
<organism evidence="12 13">
    <name type="scientific">Teichococcus deserti</name>
    <dbReference type="NCBI Taxonomy" id="1817963"/>
    <lineage>
        <taxon>Bacteria</taxon>
        <taxon>Pseudomonadati</taxon>
        <taxon>Pseudomonadota</taxon>
        <taxon>Alphaproteobacteria</taxon>
        <taxon>Acetobacterales</taxon>
        <taxon>Roseomonadaceae</taxon>
        <taxon>Roseomonas</taxon>
    </lineage>
</organism>
<evidence type="ECO:0000256" key="3">
    <source>
        <dbReference type="ARBA" id="ARBA00022553"/>
    </source>
</evidence>
<dbReference type="SUPFAM" id="SSF47384">
    <property type="entry name" value="Homodimeric domain of signal transducing histidine kinase"/>
    <property type="match status" value="1"/>
</dbReference>
<keyword evidence="13" id="KW-1185">Reference proteome</keyword>
<dbReference type="InterPro" id="IPR003661">
    <property type="entry name" value="HisK_dim/P_dom"/>
</dbReference>
<comment type="caution">
    <text evidence="12">The sequence shown here is derived from an EMBL/GenBank/DDBJ whole genome shotgun (WGS) entry which is preliminary data.</text>
</comment>
<dbReference type="SMART" id="SM00086">
    <property type="entry name" value="PAC"/>
    <property type="match status" value="2"/>
</dbReference>
<accession>A0A1V2GYF0</accession>
<dbReference type="Gene3D" id="3.30.450.40">
    <property type="match status" value="1"/>
</dbReference>
<dbReference type="PRINTS" id="PR00344">
    <property type="entry name" value="BCTRLSENSOR"/>
</dbReference>
<dbReference type="Pfam" id="PF00072">
    <property type="entry name" value="Response_reg"/>
    <property type="match status" value="1"/>
</dbReference>
<sequence length="1108" mass="119445">MNRAEIDALRRRERALLAELARLRAEAEHAPPAALLAALAALEKTATPIVLTDPNQPDDPIIFANRAFQELTGFPAAELLGRNCRMLQAPETDPEARGRIRRALAAGQEVSVELVNRRRDGSRFGNALLISPVHDQRGQLLYHFGTSRDLAAENDAVAMAEARLAAAEARWHALLEAVDTGFCIVALRFDTAGQATDYRFLEVNAAFERQTGLVDATGRWMRDMAPAHEQFWFDTYGQVARTGIPARFEHAAEALGRVFEVQAFRLMAGPLPEVGILFSDITARRQAERDLRASEARWRSVFEGLQEGLVLGEAIRDEAGRVTDWRYLDVNPAWCAMTGRSAAAARGARLRGLFPGIEPAWIEDVARALEQGGTVAFQRQLDLLGRWYEGKVQPIGGDRFTVIFTEVTAAREADRRRAALAELDAALREGGPPEAMVRAGAALLGRTLRADRAGYGTLAADGAGFTVGEDWNAPGLASLAGDYPVSIFGDYAGALQAGEAVAVGDVRADPRTASIAGMLEGADIRALINLPVIEAGRLVAVLFVNQARPRAWTPQEIRFAAELAQRLRQAVERRRAEEELRALAASLERQVAERAQALADAQDFSRLALSAVRGVGVWTFDVEADRFTADAAVADLYGLDPAEAATGILRARFLAHVHPEDRGRLRAVMEAGLLRGGDLELEYRILHPDGRLRWVLSRGHTHFSAEGKPVRRTGVGIETTRQRELEDQLRQSQKMEAVGQLTGGIAHDFNNLLTGITGSLELLTRRLAQGRTAEIPRYAEAARSAAQRAAALTHRLLAFSRRQTLDPRPTDANRLVGGMAEMIRRSIGPAIALEIDAAPGLWTVLVDPPQLENALLNLCINARDAMPGGGRLEIGTANRRLEAADAEASGLSPGDYVTLCVGDSGSGMTPEVIARAFEPFFTTKPQGQGTGLGLSMIYGFVRQSGGAVRIASTPGQGSRICLDLPRHDGPALAEPLPGDAAVPQGDGERVLVVDDEPSVRLLVTEVLEDLGYAALEAADGPSGLRILQSPARIDLLVTDVGLPGGMNGRQLAEAARRLRPGLRILFITGFAESAVLSHGDLGPGMQLLTKPFSLEALGQRLRGLIAGG</sequence>
<evidence type="ECO:0000313" key="13">
    <source>
        <dbReference type="Proteomes" id="UP000188879"/>
    </source>
</evidence>
<dbReference type="InterPro" id="IPR000014">
    <property type="entry name" value="PAS"/>
</dbReference>
<dbReference type="Gene3D" id="3.30.450.20">
    <property type="entry name" value="PAS domain"/>
    <property type="match status" value="4"/>
</dbReference>
<dbReference type="InterPro" id="IPR004358">
    <property type="entry name" value="Sig_transdc_His_kin-like_C"/>
</dbReference>
<gene>
    <name evidence="12" type="ORF">BKE38_19295</name>
</gene>
<evidence type="ECO:0000256" key="7">
    <source>
        <dbReference type="SAM" id="Coils"/>
    </source>
</evidence>
<evidence type="ECO:0000313" key="12">
    <source>
        <dbReference type="EMBL" id="ONG50130.1"/>
    </source>
</evidence>
<dbReference type="InterPro" id="IPR036890">
    <property type="entry name" value="HATPase_C_sf"/>
</dbReference>
<dbReference type="InterPro" id="IPR035965">
    <property type="entry name" value="PAS-like_dom_sf"/>
</dbReference>
<dbReference type="InterPro" id="IPR001610">
    <property type="entry name" value="PAC"/>
</dbReference>
<evidence type="ECO:0000256" key="4">
    <source>
        <dbReference type="ARBA" id="ARBA00022679"/>
    </source>
</evidence>
<dbReference type="PANTHER" id="PTHR43065:SF42">
    <property type="entry name" value="TWO-COMPONENT SENSOR PPRA"/>
    <property type="match status" value="1"/>
</dbReference>
<feature type="domain" description="Histidine kinase" evidence="8">
    <location>
        <begin position="744"/>
        <end position="968"/>
    </location>
</feature>
<dbReference type="InterPro" id="IPR029016">
    <property type="entry name" value="GAF-like_dom_sf"/>
</dbReference>
<dbReference type="Gene3D" id="3.30.565.10">
    <property type="entry name" value="Histidine kinase-like ATPase, C-terminal domain"/>
    <property type="match status" value="1"/>
</dbReference>
<dbReference type="Pfam" id="PF08447">
    <property type="entry name" value="PAS_3"/>
    <property type="match status" value="1"/>
</dbReference>
<dbReference type="InterPro" id="IPR003594">
    <property type="entry name" value="HATPase_dom"/>
</dbReference>
<feature type="domain" description="PAC" evidence="11">
    <location>
        <begin position="108"/>
        <end position="162"/>
    </location>
</feature>
<dbReference type="SUPFAM" id="SSF55785">
    <property type="entry name" value="PYP-like sensor domain (PAS domain)"/>
    <property type="match status" value="4"/>
</dbReference>
<dbReference type="AlphaFoldDB" id="A0A1V2GYF0"/>
<dbReference type="PROSITE" id="PS50112">
    <property type="entry name" value="PAS"/>
    <property type="match status" value="2"/>
</dbReference>
<keyword evidence="5" id="KW-0418">Kinase</keyword>
<evidence type="ECO:0000259" key="11">
    <source>
        <dbReference type="PROSITE" id="PS50113"/>
    </source>
</evidence>
<dbReference type="Pfam" id="PF01590">
    <property type="entry name" value="GAF"/>
    <property type="match status" value="1"/>
</dbReference>
<dbReference type="SMART" id="SM00387">
    <property type="entry name" value="HATPase_c"/>
    <property type="match status" value="1"/>
</dbReference>
<feature type="domain" description="PAS" evidence="10">
    <location>
        <begin position="617"/>
        <end position="676"/>
    </location>
</feature>
<dbReference type="InterPro" id="IPR013655">
    <property type="entry name" value="PAS_fold_3"/>
</dbReference>
<evidence type="ECO:0000256" key="2">
    <source>
        <dbReference type="ARBA" id="ARBA00012438"/>
    </source>
</evidence>
<dbReference type="PROSITE" id="PS50113">
    <property type="entry name" value="PAC"/>
    <property type="match status" value="2"/>
</dbReference>
<dbReference type="PROSITE" id="PS50110">
    <property type="entry name" value="RESPONSE_REGULATORY"/>
    <property type="match status" value="1"/>
</dbReference>